<sequence length="373" mass="40148">MKKLTILCLCGLAAMSMMTGCSKTASDGKEDLGTVELAEYKGVKVDIPVPQVTDEEVDARVNQALAANPKETVVNRAAEMGDIVNIDYVGTQDGVEFAGGKAEGTDLTLGSGQFIDGFEDGLVGARAGDKKELNLTFPEDYKEKSLAGQNVVFKVTVNEVKIKEEAKLDDEFVQSVSEYQTVDEYKSSIRQELQDQKQKSYDLSVQQAVLQKVVEGSKFKLNKSTVSRRYNTMVDQYTQQAKLQGGTFASFAQANGMDEGGLKESLYASVKDAVKNQLVINTIALNEGMALEDADREAFAQTNGQTVETAVNAYGQETFDEMALNHKVMKYLADHAVNEAAGLQADEPSPADSGEPAAETAASEAAAPETAAR</sequence>
<evidence type="ECO:0000256" key="10">
    <source>
        <dbReference type="PROSITE-ProRule" id="PRU00277"/>
    </source>
</evidence>
<evidence type="ECO:0000256" key="11">
    <source>
        <dbReference type="SAM" id="MobiDB-lite"/>
    </source>
</evidence>
<dbReference type="FunFam" id="3.10.50.40:FF:000001">
    <property type="entry name" value="Trigger factor"/>
    <property type="match status" value="1"/>
</dbReference>
<reference evidence="14 15" key="1">
    <citation type="submission" date="2019-08" db="EMBL/GenBank/DDBJ databases">
        <title>In-depth cultivation of the pig gut microbiome towards novel bacterial diversity and tailored functional studies.</title>
        <authorList>
            <person name="Wylensek D."/>
            <person name="Hitch T.C.A."/>
            <person name="Clavel T."/>
        </authorList>
    </citation>
    <scope>NUCLEOTIDE SEQUENCE [LARGE SCALE GENOMIC DNA]</scope>
    <source>
        <strain evidence="14 15">WCA-389-WT-23D1</strain>
    </source>
</reference>
<comment type="catalytic activity">
    <reaction evidence="1 10">
        <text>[protein]-peptidylproline (omega=180) = [protein]-peptidylproline (omega=0)</text>
        <dbReference type="Rhea" id="RHEA:16237"/>
        <dbReference type="Rhea" id="RHEA-COMP:10747"/>
        <dbReference type="Rhea" id="RHEA-COMP:10748"/>
        <dbReference type="ChEBI" id="CHEBI:83833"/>
        <dbReference type="ChEBI" id="CHEBI:83834"/>
        <dbReference type="EC" id="5.2.1.8"/>
    </reaction>
</comment>
<comment type="caution">
    <text evidence="14">The sequence shown here is derived from an EMBL/GenBank/DDBJ whole genome shotgun (WGS) entry which is preliminary data.</text>
</comment>
<dbReference type="EMBL" id="VUMD01000003">
    <property type="protein sequence ID" value="MSS35925.1"/>
    <property type="molecule type" value="Genomic_DNA"/>
</dbReference>
<comment type="subcellular location">
    <subcellularLocation>
        <location evidence="2">Cytoplasm</location>
    </subcellularLocation>
</comment>
<keyword evidence="4" id="KW-0132">Cell division</keyword>
<dbReference type="PROSITE" id="PS50059">
    <property type="entry name" value="FKBP_PPIASE"/>
    <property type="match status" value="1"/>
</dbReference>
<dbReference type="NCBIfam" id="TIGR00115">
    <property type="entry name" value="tig"/>
    <property type="match status" value="1"/>
</dbReference>
<dbReference type="InterPro" id="IPR008880">
    <property type="entry name" value="Trigger_fac_C"/>
</dbReference>
<dbReference type="EC" id="5.2.1.8" evidence="10"/>
<keyword evidence="7 10" id="KW-0413">Isomerase</keyword>
<evidence type="ECO:0000259" key="13">
    <source>
        <dbReference type="PROSITE" id="PS50059"/>
    </source>
</evidence>
<evidence type="ECO:0000256" key="1">
    <source>
        <dbReference type="ARBA" id="ARBA00000971"/>
    </source>
</evidence>
<dbReference type="GO" id="GO:0003755">
    <property type="term" value="F:peptidyl-prolyl cis-trans isomerase activity"/>
    <property type="evidence" value="ECO:0007669"/>
    <property type="project" value="UniProtKB-KW"/>
</dbReference>
<dbReference type="Pfam" id="PF00254">
    <property type="entry name" value="FKBP_C"/>
    <property type="match status" value="1"/>
</dbReference>
<proteinExistence type="inferred from homology"/>
<dbReference type="PROSITE" id="PS51257">
    <property type="entry name" value="PROKAR_LIPOPROTEIN"/>
    <property type="match status" value="1"/>
</dbReference>
<keyword evidence="8" id="KW-0131">Cell cycle</keyword>
<feature type="compositionally biased region" description="Low complexity" evidence="11">
    <location>
        <begin position="355"/>
        <end position="373"/>
    </location>
</feature>
<keyword evidence="12" id="KW-0732">Signal</keyword>
<dbReference type="SUPFAM" id="SSF54534">
    <property type="entry name" value="FKBP-like"/>
    <property type="match status" value="1"/>
</dbReference>
<evidence type="ECO:0000256" key="12">
    <source>
        <dbReference type="SAM" id="SignalP"/>
    </source>
</evidence>
<organism evidence="14 15">
    <name type="scientific">Clostridium porci</name>
    <dbReference type="NCBI Taxonomy" id="2605778"/>
    <lineage>
        <taxon>Bacteria</taxon>
        <taxon>Bacillati</taxon>
        <taxon>Bacillota</taxon>
        <taxon>Clostridia</taxon>
        <taxon>Eubacteriales</taxon>
        <taxon>Clostridiaceae</taxon>
        <taxon>Clostridium</taxon>
    </lineage>
</organism>
<gene>
    <name evidence="14" type="primary">tig</name>
    <name evidence="14" type="ORF">FYJ39_04815</name>
</gene>
<feature type="domain" description="PPIase FKBP-type" evidence="13">
    <location>
        <begin position="81"/>
        <end position="163"/>
    </location>
</feature>
<dbReference type="GO" id="GO:0006457">
    <property type="term" value="P:protein folding"/>
    <property type="evidence" value="ECO:0007669"/>
    <property type="project" value="InterPro"/>
</dbReference>
<dbReference type="GO" id="GO:0005737">
    <property type="term" value="C:cytoplasm"/>
    <property type="evidence" value="ECO:0007669"/>
    <property type="project" value="UniProtKB-SubCell"/>
</dbReference>
<dbReference type="InterPro" id="IPR005215">
    <property type="entry name" value="Trig_fac"/>
</dbReference>
<dbReference type="InterPro" id="IPR046357">
    <property type="entry name" value="PPIase_dom_sf"/>
</dbReference>
<dbReference type="InterPro" id="IPR001179">
    <property type="entry name" value="PPIase_FKBP_dom"/>
</dbReference>
<feature type="chain" id="PRO_5038797727" description="peptidylprolyl isomerase" evidence="12">
    <location>
        <begin position="26"/>
        <end position="373"/>
    </location>
</feature>
<dbReference type="Proteomes" id="UP000429958">
    <property type="component" value="Unassembled WGS sequence"/>
</dbReference>
<evidence type="ECO:0000256" key="7">
    <source>
        <dbReference type="ARBA" id="ARBA00023235"/>
    </source>
</evidence>
<keyword evidence="15" id="KW-1185">Reference proteome</keyword>
<evidence type="ECO:0000256" key="8">
    <source>
        <dbReference type="ARBA" id="ARBA00023306"/>
    </source>
</evidence>
<dbReference type="Gene3D" id="1.10.3120.10">
    <property type="entry name" value="Trigger factor, C-terminal domain"/>
    <property type="match status" value="1"/>
</dbReference>
<name>A0A7X2NJF4_9CLOT</name>
<comment type="similarity">
    <text evidence="3">Belongs to the FKBP-type PPIase family. Tig subfamily.</text>
</comment>
<evidence type="ECO:0000256" key="3">
    <source>
        <dbReference type="ARBA" id="ARBA00005464"/>
    </source>
</evidence>
<evidence type="ECO:0000256" key="6">
    <source>
        <dbReference type="ARBA" id="ARBA00023186"/>
    </source>
</evidence>
<evidence type="ECO:0000256" key="9">
    <source>
        <dbReference type="ARBA" id="ARBA00024849"/>
    </source>
</evidence>
<evidence type="ECO:0000313" key="15">
    <source>
        <dbReference type="Proteomes" id="UP000429958"/>
    </source>
</evidence>
<dbReference type="AlphaFoldDB" id="A0A7X2NJF4"/>
<evidence type="ECO:0000256" key="2">
    <source>
        <dbReference type="ARBA" id="ARBA00004496"/>
    </source>
</evidence>
<evidence type="ECO:0000256" key="5">
    <source>
        <dbReference type="ARBA" id="ARBA00023110"/>
    </source>
</evidence>
<accession>A0A7X2NJF4</accession>
<protein>
    <recommendedName>
        <fullName evidence="10">peptidylprolyl isomerase</fullName>
        <ecNumber evidence="10">5.2.1.8</ecNumber>
    </recommendedName>
</protein>
<dbReference type="GO" id="GO:0015031">
    <property type="term" value="P:protein transport"/>
    <property type="evidence" value="ECO:0007669"/>
    <property type="project" value="InterPro"/>
</dbReference>
<evidence type="ECO:0000313" key="14">
    <source>
        <dbReference type="EMBL" id="MSS35925.1"/>
    </source>
</evidence>
<feature type="signal peptide" evidence="12">
    <location>
        <begin position="1"/>
        <end position="25"/>
    </location>
</feature>
<dbReference type="RefSeq" id="WP_154471317.1">
    <property type="nucleotide sequence ID" value="NZ_DBEWUL010000069.1"/>
</dbReference>
<keyword evidence="6" id="KW-0143">Chaperone</keyword>
<dbReference type="SUPFAM" id="SSF109998">
    <property type="entry name" value="Triger factor/SurA peptide-binding domain-like"/>
    <property type="match status" value="1"/>
</dbReference>
<dbReference type="Pfam" id="PF05698">
    <property type="entry name" value="Trigger_C"/>
    <property type="match status" value="1"/>
</dbReference>
<dbReference type="Gene3D" id="3.10.50.40">
    <property type="match status" value="1"/>
</dbReference>
<keyword evidence="5 10" id="KW-0697">Rotamase</keyword>
<dbReference type="InterPro" id="IPR027304">
    <property type="entry name" value="Trigger_fact/SurA_dom_sf"/>
</dbReference>
<comment type="function">
    <text evidence="9">Involved in protein export. Acts as a chaperone by maintaining the newly synthesized protein in an open conformation. Functions as a peptidyl-prolyl cis-trans isomerase.</text>
</comment>
<evidence type="ECO:0000256" key="4">
    <source>
        <dbReference type="ARBA" id="ARBA00022618"/>
    </source>
</evidence>
<dbReference type="InterPro" id="IPR037041">
    <property type="entry name" value="Trigger_fac_C_sf"/>
</dbReference>
<dbReference type="GO" id="GO:0051301">
    <property type="term" value="P:cell division"/>
    <property type="evidence" value="ECO:0007669"/>
    <property type="project" value="UniProtKB-KW"/>
</dbReference>
<feature type="region of interest" description="Disordered" evidence="11">
    <location>
        <begin position="340"/>
        <end position="373"/>
    </location>
</feature>